<evidence type="ECO:0000259" key="5">
    <source>
        <dbReference type="Pfam" id="PF04253"/>
    </source>
</evidence>
<dbReference type="AlphaFoldDB" id="A0A1Y6LBM0"/>
<dbReference type="SUPFAM" id="SSF53187">
    <property type="entry name" value="Zn-dependent exopeptidases"/>
    <property type="match status" value="1"/>
</dbReference>
<dbReference type="PANTHER" id="PTHR10404">
    <property type="entry name" value="N-ACETYLATED-ALPHA-LINKED ACIDIC DIPEPTIDASE"/>
    <property type="match status" value="1"/>
</dbReference>
<organism evidence="7 8">
    <name type="scientific">Zymoseptoria tritici ST99CH_1A5</name>
    <dbReference type="NCBI Taxonomy" id="1276529"/>
    <lineage>
        <taxon>Eukaryota</taxon>
        <taxon>Fungi</taxon>
        <taxon>Dikarya</taxon>
        <taxon>Ascomycota</taxon>
        <taxon>Pezizomycotina</taxon>
        <taxon>Dothideomycetes</taxon>
        <taxon>Dothideomycetidae</taxon>
        <taxon>Mycosphaerellales</taxon>
        <taxon>Mycosphaerellaceae</taxon>
        <taxon>Zymoseptoria</taxon>
    </lineage>
</organism>
<evidence type="ECO:0000256" key="3">
    <source>
        <dbReference type="SAM" id="Phobius"/>
    </source>
</evidence>
<feature type="signal peptide" evidence="4">
    <location>
        <begin position="1"/>
        <end position="15"/>
    </location>
</feature>
<keyword evidence="3" id="KW-1133">Transmembrane helix</keyword>
<evidence type="ECO:0008006" key="9">
    <source>
        <dbReference type="Google" id="ProtNLM"/>
    </source>
</evidence>
<reference evidence="7 8" key="1">
    <citation type="submission" date="2016-10" db="EMBL/GenBank/DDBJ databases">
        <authorList>
            <person name="Varghese N."/>
        </authorList>
    </citation>
    <scope>NUCLEOTIDE SEQUENCE [LARGE SCALE GENOMIC DNA]</scope>
</reference>
<feature type="compositionally biased region" description="Polar residues" evidence="2">
    <location>
        <begin position="355"/>
        <end position="367"/>
    </location>
</feature>
<accession>A0A1Y6LBM0</accession>
<feature type="region of interest" description="Disordered" evidence="2">
    <location>
        <begin position="352"/>
        <end position="419"/>
    </location>
</feature>
<dbReference type="SUPFAM" id="SSF52025">
    <property type="entry name" value="PA domain"/>
    <property type="match status" value="1"/>
</dbReference>
<name>A0A1Y6LBM0_ZYMTR</name>
<dbReference type="GO" id="GO:0004180">
    <property type="term" value="F:carboxypeptidase activity"/>
    <property type="evidence" value="ECO:0007669"/>
    <property type="project" value="TreeGrafter"/>
</dbReference>
<dbReference type="CDD" id="cd08022">
    <property type="entry name" value="M28_PSMA_like"/>
    <property type="match status" value="1"/>
</dbReference>
<evidence type="ECO:0000256" key="1">
    <source>
        <dbReference type="ARBA" id="ARBA00005634"/>
    </source>
</evidence>
<dbReference type="InterPro" id="IPR007365">
    <property type="entry name" value="TFR-like_dimer_dom"/>
</dbReference>
<dbReference type="Proteomes" id="UP000215453">
    <property type="component" value="Chromosome 2"/>
</dbReference>
<dbReference type="CDD" id="cd02121">
    <property type="entry name" value="PA_GCPII_like"/>
    <property type="match status" value="1"/>
</dbReference>
<evidence type="ECO:0000256" key="2">
    <source>
        <dbReference type="SAM" id="MobiDB-lite"/>
    </source>
</evidence>
<dbReference type="InterPro" id="IPR036757">
    <property type="entry name" value="TFR-like_dimer_dom_sf"/>
</dbReference>
<feature type="compositionally biased region" description="Basic and acidic residues" evidence="2">
    <location>
        <begin position="397"/>
        <end position="406"/>
    </location>
</feature>
<sequence>MVSFILASISSLASATLVSALLHPRPQITSAPTFRPDHALLRRQGGFGEQVTSSIAVTCGFIDAYILSPLGCYQGSVCAQDLTANVAGACCRLGDVSAGNCQPATKCIGLVDLPGQCGGDCSADDRVVKCSEFASRYCYTRYWPLDGQTPIQVGCTDTADHSDYAYRSYTGYGDGGFTATAVDVSAARAQVTSAARSSSVSATSPISQSTAGRTDSQNGGRASEPSESKGGSGPPAGIIAGGLIGGLAVLGIIAALIVWLVLRNRRKAKAASSRQVASSPPTNGAATQSLQTEKPNELPSTTYAHGATELSHDGSYRPNEVYSNENGRSGGERAAMADDHKYQQYANIPIPTYDEATSSRPSSSQHNRGPGEVSDDAERQGLLGTSTYIPPTVESPRSSEDSDLHLPEVTGDDDDDNDRRRVEEFDYLDPSQPDPDQRQPRLYHRSRIRSKFLTSIGATLSSIRLPSFRSLYSPVQPSEAHVPTDPPPPAQSLFARIRSAAPSIPQQYRISAPNAARLFGLFTIAILIFTLLSFDVFPGAGRYLGARFDPESVRMYVQDNVDTGRIEEYLTHISSFDHSAGTEGDLYMAEWMKEKWIKEGGLDDVRLSSYYIYATYPTTDGRAVRIVSPESAKWSAVLEEERVDANVGRQQTLVWQAYSESGTPEGHLIFANGGSEEDFAWLQEQGVVLNGSIALMRFGGSQKNVVAKIGAAAQAGCIGALLYSDPRDDGSARGPVWPDGPWRPDDSVQRGSVALTDRVLGDPFTPGYASTLNAEHTVKDNYPALVQIPSLPLSWRDAKVLINSLKNHGKEVPKEWIGGDPDFSKQWFSGGNLSDAPIVHLKNVFEFSDKQQIWNLHGTLKGVEEPEKKVLVGNHRDAWCFGAADPGSGSAVLMEIVNIFGQLRSLGWRPLRTIEFVSWDAKEFNLAGSTEYVEDNTDALRKDAISYLNVDVGVAGLEPQFAASGSPMWTRALLHVLDRVNAPGQNDSLRKFWDETQSRLTSSSSTFTDILPFQHIAGTSSLDFGFSSPQPYPKGSCYDTLEWVKKFGDPDMSSHRTLAQIWALLILEVADRPILPYDLRAYAEKVRGEYIDRLTSFVEAQALESAGKSEGFDLTPLVAAADAFVEAANVFSHFEDIWTANVLGSGGLESSSYLQRRVEYSDALSTFESDLLDIDRKLYTPDGKRDKKKEKKVREMGFGVKGREQFRHVIFGVGGNGEEVVFPAVWDAVERGEWEEAQRWVGRVADVLGRAVGGLKFE</sequence>
<proteinExistence type="inferred from homology"/>
<dbReference type="Pfam" id="PF04389">
    <property type="entry name" value="Peptidase_M28"/>
    <property type="match status" value="1"/>
</dbReference>
<dbReference type="FunFam" id="3.40.630.10:FF:000101">
    <property type="entry name" value="N-acetylated alpha-linked acidic dipeptidase like 1"/>
    <property type="match status" value="1"/>
</dbReference>
<keyword evidence="3" id="KW-0812">Transmembrane</keyword>
<dbReference type="InterPro" id="IPR039373">
    <property type="entry name" value="Peptidase_M28B"/>
</dbReference>
<dbReference type="Gene3D" id="3.40.630.10">
    <property type="entry name" value="Zn peptidases"/>
    <property type="match status" value="1"/>
</dbReference>
<protein>
    <recommendedName>
        <fullName evidence="9">PA domain-containing protein</fullName>
    </recommendedName>
</protein>
<dbReference type="InterPro" id="IPR046450">
    <property type="entry name" value="PA_dom_sf"/>
</dbReference>
<feature type="domain" description="Peptidase M28" evidence="6">
    <location>
        <begin position="855"/>
        <end position="1040"/>
    </location>
</feature>
<dbReference type="PANTHER" id="PTHR10404:SF71">
    <property type="entry name" value="CARBOXYPEPTIDASE TRE2, PUTATIVE (AFU_ORTHOLOGUE AFUA_3G10650)-RELATED"/>
    <property type="match status" value="1"/>
</dbReference>
<feature type="compositionally biased region" description="Polar residues" evidence="2">
    <location>
        <begin position="280"/>
        <end position="303"/>
    </location>
</feature>
<feature type="compositionally biased region" description="Polar residues" evidence="2">
    <location>
        <begin position="210"/>
        <end position="220"/>
    </location>
</feature>
<dbReference type="EMBL" id="LT882677">
    <property type="protein sequence ID" value="SMY20748.1"/>
    <property type="molecule type" value="Genomic_DNA"/>
</dbReference>
<feature type="compositionally biased region" description="Low complexity" evidence="2">
    <location>
        <begin position="197"/>
        <end position="209"/>
    </location>
</feature>
<feature type="domain" description="Transferrin receptor-like dimerisation" evidence="5">
    <location>
        <begin position="1112"/>
        <end position="1254"/>
    </location>
</feature>
<evidence type="ECO:0000313" key="7">
    <source>
        <dbReference type="EMBL" id="SMY20748.1"/>
    </source>
</evidence>
<feature type="compositionally biased region" description="Low complexity" evidence="2">
    <location>
        <begin position="270"/>
        <end position="279"/>
    </location>
</feature>
<keyword evidence="4" id="KW-0732">Signal</keyword>
<evidence type="ECO:0000313" key="8">
    <source>
        <dbReference type="Proteomes" id="UP000215453"/>
    </source>
</evidence>
<dbReference type="InterPro" id="IPR007484">
    <property type="entry name" value="Peptidase_M28"/>
</dbReference>
<feature type="region of interest" description="Disordered" evidence="2">
    <location>
        <begin position="270"/>
        <end position="332"/>
    </location>
</feature>
<dbReference type="Pfam" id="PF04253">
    <property type="entry name" value="TFR_dimer"/>
    <property type="match status" value="1"/>
</dbReference>
<evidence type="ECO:0000259" key="6">
    <source>
        <dbReference type="Pfam" id="PF04389"/>
    </source>
</evidence>
<comment type="similarity">
    <text evidence="1">Belongs to the peptidase M28 family. M28B subfamily.</text>
</comment>
<feature type="chain" id="PRO_5012306116" description="PA domain-containing protein" evidence="4">
    <location>
        <begin position="16"/>
        <end position="1258"/>
    </location>
</feature>
<feature type="transmembrane region" description="Helical" evidence="3">
    <location>
        <begin position="238"/>
        <end position="262"/>
    </location>
</feature>
<gene>
    <name evidence="7" type="ORF">ZT1A5_G2183</name>
</gene>
<dbReference type="Gene3D" id="1.20.930.40">
    <property type="entry name" value="Transferrin receptor-like, dimerisation domain"/>
    <property type="match status" value="1"/>
</dbReference>
<feature type="region of interest" description="Disordered" evidence="2">
    <location>
        <begin position="197"/>
        <end position="233"/>
    </location>
</feature>
<dbReference type="SUPFAM" id="SSF47672">
    <property type="entry name" value="Transferrin receptor-like dimerisation domain"/>
    <property type="match status" value="1"/>
</dbReference>
<keyword evidence="3" id="KW-0472">Membrane</keyword>
<dbReference type="Gene3D" id="3.50.30.30">
    <property type="match status" value="1"/>
</dbReference>
<evidence type="ECO:0000256" key="4">
    <source>
        <dbReference type="SAM" id="SignalP"/>
    </source>
</evidence>
<feature type="transmembrane region" description="Helical" evidence="3">
    <location>
        <begin position="518"/>
        <end position="537"/>
    </location>
</feature>